<name>A0A5N5UCI4_9EURY</name>
<keyword evidence="2" id="KW-1185">Reference proteome</keyword>
<organism evidence="1 2">
    <name type="scientific">Halosegnis rubeus</name>
    <dbReference type="NCBI Taxonomy" id="2212850"/>
    <lineage>
        <taxon>Archaea</taxon>
        <taxon>Methanobacteriati</taxon>
        <taxon>Methanobacteriota</taxon>
        <taxon>Stenosarchaea group</taxon>
        <taxon>Halobacteria</taxon>
        <taxon>Halobacteriales</taxon>
        <taxon>Natronomonadaceae</taxon>
        <taxon>Halosegnis</taxon>
    </lineage>
</organism>
<reference evidence="1 2" key="1">
    <citation type="submission" date="2019-10" db="EMBL/GenBank/DDBJ databases">
        <title>Unraveling microbial dark matter from salterns through culturing: the case of the genus Halosegnis.</title>
        <authorList>
            <person name="Duran-Viseras A."/>
            <person name="Andrei A.-S."/>
            <person name="Vera-Gargallo B."/>
            <person name="Ghai R."/>
            <person name="Sanchez-Porro C."/>
            <person name="Ventosa A."/>
        </authorList>
    </citation>
    <scope>NUCLEOTIDE SEQUENCE [LARGE SCALE GENOMIC DNA]</scope>
    <source>
        <strain evidence="1 2">F18-79</strain>
    </source>
</reference>
<comment type="caution">
    <text evidence="1">The sequence shown here is derived from an EMBL/GenBank/DDBJ whole genome shotgun (WGS) entry which is preliminary data.</text>
</comment>
<sequence length="439" mass="49686">MRTIAYQKRSEELAQKQPELHENTYVQLRKFEYKNEGFTLANIVNEAVAQFLGVGDLARIQERVEDRLEEKGISLPPGSQRELREKINRVAEDETEFHKVFNVCSVGNWQDSRKQFEPFYLKLGKEQKGEESNEIKNLKIHFNTSYDIWNAVSEAPGYRSYIVNTAVEWWFDSPFQGSCDHVRSLHQLLAAAEGDSVRYEEATNWVKRRMDGIRKESDGKHLAEWESVFGEVGGESTGIEWEEITIFDDVVVSKEAAVEAMKSGKLKETWKNRTGVLCAVLRNNEPPEDYGFWTREAITQVNEAVNADMGEESQERYLEKAFLHINPDAVKIETPKSPVDCVGEVSELYSNMIALGNGVMSVIEEGLDVSSRPTSGFELTPAEAEAVKEYTAELIRLAPSEVWETADGAFEDKLKSAVGEHGAKKIVRSEIERSTSLSL</sequence>
<protein>
    <submittedName>
        <fullName evidence="1">Uncharacterized protein</fullName>
    </submittedName>
</protein>
<evidence type="ECO:0000313" key="2">
    <source>
        <dbReference type="Proteomes" id="UP000326865"/>
    </source>
</evidence>
<dbReference type="AlphaFoldDB" id="A0A5N5UCI4"/>
<proteinExistence type="predicted"/>
<gene>
    <name evidence="1" type="ORF">DM867_03360</name>
</gene>
<dbReference type="Proteomes" id="UP000326865">
    <property type="component" value="Unassembled WGS sequence"/>
</dbReference>
<dbReference type="EMBL" id="QKKZ01000001">
    <property type="protein sequence ID" value="KAB7516190.1"/>
    <property type="molecule type" value="Genomic_DNA"/>
</dbReference>
<evidence type="ECO:0000313" key="1">
    <source>
        <dbReference type="EMBL" id="KAB7516190.1"/>
    </source>
</evidence>
<accession>A0A5N5UCI4</accession>
<dbReference type="RefSeq" id="WP_152133706.1">
    <property type="nucleotide sequence ID" value="NZ_QKKZ01000001.1"/>
</dbReference>